<organism evidence="2 3">
    <name type="scientific">Plakobranchus ocellatus</name>
    <dbReference type="NCBI Taxonomy" id="259542"/>
    <lineage>
        <taxon>Eukaryota</taxon>
        <taxon>Metazoa</taxon>
        <taxon>Spiralia</taxon>
        <taxon>Lophotrochozoa</taxon>
        <taxon>Mollusca</taxon>
        <taxon>Gastropoda</taxon>
        <taxon>Heterobranchia</taxon>
        <taxon>Euthyneura</taxon>
        <taxon>Panpulmonata</taxon>
        <taxon>Sacoglossa</taxon>
        <taxon>Placobranchoidea</taxon>
        <taxon>Plakobranchidae</taxon>
        <taxon>Plakobranchus</taxon>
    </lineage>
</organism>
<dbReference type="EMBL" id="BLXT01000140">
    <property type="protein sequence ID" value="GFN74608.1"/>
    <property type="molecule type" value="Genomic_DNA"/>
</dbReference>
<dbReference type="Proteomes" id="UP000735302">
    <property type="component" value="Unassembled WGS sequence"/>
</dbReference>
<feature type="compositionally biased region" description="Basic and acidic residues" evidence="1">
    <location>
        <begin position="1"/>
        <end position="14"/>
    </location>
</feature>
<proteinExistence type="predicted"/>
<evidence type="ECO:0000313" key="2">
    <source>
        <dbReference type="EMBL" id="GFN74608.1"/>
    </source>
</evidence>
<dbReference type="AlphaFoldDB" id="A0AAV3XUS5"/>
<sequence length="92" mass="10036">MDGLRVHNGLDEGSHTGLGAAGSISCSEIVEIEPDNSQHSLLVKGRRITLIQSNPEKLASEHQKCMGQSEKRRSSNPGKIHFKCWSYCANSS</sequence>
<evidence type="ECO:0000256" key="1">
    <source>
        <dbReference type="SAM" id="MobiDB-lite"/>
    </source>
</evidence>
<evidence type="ECO:0000313" key="3">
    <source>
        <dbReference type="Proteomes" id="UP000735302"/>
    </source>
</evidence>
<name>A0AAV3XUS5_9GAST</name>
<comment type="caution">
    <text evidence="2">The sequence shown here is derived from an EMBL/GenBank/DDBJ whole genome shotgun (WGS) entry which is preliminary data.</text>
</comment>
<protein>
    <submittedName>
        <fullName evidence="2">Uncharacterized protein</fullName>
    </submittedName>
</protein>
<dbReference type="PROSITE" id="PS51257">
    <property type="entry name" value="PROKAR_LIPOPROTEIN"/>
    <property type="match status" value="1"/>
</dbReference>
<reference evidence="2 3" key="1">
    <citation type="journal article" date="2021" name="Elife">
        <title>Chloroplast acquisition without the gene transfer in kleptoplastic sea slugs, Plakobranchus ocellatus.</title>
        <authorList>
            <person name="Maeda T."/>
            <person name="Takahashi S."/>
            <person name="Yoshida T."/>
            <person name="Shimamura S."/>
            <person name="Takaki Y."/>
            <person name="Nagai Y."/>
            <person name="Toyoda A."/>
            <person name="Suzuki Y."/>
            <person name="Arimoto A."/>
            <person name="Ishii H."/>
            <person name="Satoh N."/>
            <person name="Nishiyama T."/>
            <person name="Hasebe M."/>
            <person name="Maruyama T."/>
            <person name="Minagawa J."/>
            <person name="Obokata J."/>
            <person name="Shigenobu S."/>
        </authorList>
    </citation>
    <scope>NUCLEOTIDE SEQUENCE [LARGE SCALE GENOMIC DNA]</scope>
</reference>
<gene>
    <name evidence="2" type="ORF">PoB_000111400</name>
</gene>
<accession>A0AAV3XUS5</accession>
<feature type="region of interest" description="Disordered" evidence="1">
    <location>
        <begin position="1"/>
        <end position="21"/>
    </location>
</feature>
<keyword evidence="3" id="KW-1185">Reference proteome</keyword>